<gene>
    <name evidence="2" type="ORF">NSU_4793</name>
</gene>
<feature type="domain" description="Antitoxin Xre/MbcA/ParS-like toxin-binding" evidence="1">
    <location>
        <begin position="118"/>
        <end position="169"/>
    </location>
</feature>
<dbReference type="PATRIC" id="fig|1088721.3.peg.4706"/>
<keyword evidence="3" id="KW-1185">Reference proteome</keyword>
<organism evidence="2 3">
    <name type="scientific">Novosphingobium pentaromativorans US6-1</name>
    <dbReference type="NCBI Taxonomy" id="1088721"/>
    <lineage>
        <taxon>Bacteria</taxon>
        <taxon>Pseudomonadati</taxon>
        <taxon>Pseudomonadota</taxon>
        <taxon>Alphaproteobacteria</taxon>
        <taxon>Sphingomonadales</taxon>
        <taxon>Sphingomonadaceae</taxon>
        <taxon>Novosphingobium</taxon>
    </lineage>
</organism>
<dbReference type="KEGG" id="npn:JI59_25425"/>
<accession>G6EKC2</accession>
<evidence type="ECO:0000313" key="2">
    <source>
        <dbReference type="EMBL" id="EHJ58225.1"/>
    </source>
</evidence>
<dbReference type="OrthoDB" id="7906710at2"/>
<dbReference type="RefSeq" id="WP_007015700.1">
    <property type="nucleotide sequence ID" value="NZ_AGFM01000093.1"/>
</dbReference>
<dbReference type="AlphaFoldDB" id="G6EKC2"/>
<dbReference type="Proteomes" id="UP000004030">
    <property type="component" value="Unassembled WGS sequence"/>
</dbReference>
<evidence type="ECO:0000313" key="3">
    <source>
        <dbReference type="Proteomes" id="UP000004030"/>
    </source>
</evidence>
<name>G6EKC2_9SPHN</name>
<evidence type="ECO:0000259" key="1">
    <source>
        <dbReference type="Pfam" id="PF09722"/>
    </source>
</evidence>
<dbReference type="InterPro" id="IPR024467">
    <property type="entry name" value="Xre/MbcA/ParS-like_toxin-bd"/>
</dbReference>
<dbReference type="Pfam" id="PF09722">
    <property type="entry name" value="Xre_MbcA_ParS_C"/>
    <property type="match status" value="1"/>
</dbReference>
<proteinExistence type="predicted"/>
<sequence>MTGQIKEPADCLVKNIAMRDGVPPGWREIYDRLIVGLFQSDCMELVTFAGAQGGELQIALAPCEVATGPCAPLLAAARQEAAATCEDCGAEATRCELADAVRCLCARHYRVAQAEQAAAQRLFDGEMSAAGDWMAAFAVALGETPASRAALSSQGLEEVLTLIARIERGVYC</sequence>
<protein>
    <recommendedName>
        <fullName evidence="1">Antitoxin Xre/MbcA/ParS-like toxin-binding domain-containing protein</fullName>
    </recommendedName>
</protein>
<reference evidence="2 3" key="1">
    <citation type="journal article" date="2012" name="J. Bacteriol.">
        <title>Genome sequence of benzo(a)pyrene-degrading bacterium Novosphingobium pentaromativorans US6-1.</title>
        <authorList>
            <person name="Luo Y.R."/>
            <person name="Kang S.G."/>
            <person name="Kim S.J."/>
            <person name="Kim M.R."/>
            <person name="Li N."/>
            <person name="Lee J.H."/>
            <person name="Kwon K.K."/>
        </authorList>
    </citation>
    <scope>NUCLEOTIDE SEQUENCE [LARGE SCALE GENOMIC DNA]</scope>
    <source>
        <strain evidence="2 3">US6-1</strain>
    </source>
</reference>
<dbReference type="EMBL" id="AGFM01000093">
    <property type="protein sequence ID" value="EHJ58225.1"/>
    <property type="molecule type" value="Genomic_DNA"/>
</dbReference>
<comment type="caution">
    <text evidence="2">The sequence shown here is derived from an EMBL/GenBank/DDBJ whole genome shotgun (WGS) entry which is preliminary data.</text>
</comment>